<protein>
    <submittedName>
        <fullName evidence="1">Uncharacterized protein</fullName>
    </submittedName>
</protein>
<dbReference type="Proteomes" id="UP000770661">
    <property type="component" value="Unassembled WGS sequence"/>
</dbReference>
<gene>
    <name evidence="1" type="ORF">GWK47_052873</name>
</gene>
<dbReference type="EMBL" id="JACEEZ010016438">
    <property type="protein sequence ID" value="KAG0718208.1"/>
    <property type="molecule type" value="Genomic_DNA"/>
</dbReference>
<dbReference type="OrthoDB" id="7697930at2759"/>
<dbReference type="AlphaFoldDB" id="A0A8J4XZL8"/>
<sequence>MAGVDVAEVGMKRRKRKPLRSWKTASGSRRLKGNAYWRRSPIRDLAFPHVYYILQKPDIRGARWPAREQVFLSIMYQHQYSRKLSDPCRQRVRSLKASGQGEVTTKNDANIRKNVKIWFEEYQALTEGSEQDTNRVELTRKIWKGRPVRLFDIYQRQTS</sequence>
<keyword evidence="2" id="KW-1185">Reference proteome</keyword>
<organism evidence="1 2">
    <name type="scientific">Chionoecetes opilio</name>
    <name type="common">Atlantic snow crab</name>
    <name type="synonym">Cancer opilio</name>
    <dbReference type="NCBI Taxonomy" id="41210"/>
    <lineage>
        <taxon>Eukaryota</taxon>
        <taxon>Metazoa</taxon>
        <taxon>Ecdysozoa</taxon>
        <taxon>Arthropoda</taxon>
        <taxon>Crustacea</taxon>
        <taxon>Multicrustacea</taxon>
        <taxon>Malacostraca</taxon>
        <taxon>Eumalacostraca</taxon>
        <taxon>Eucarida</taxon>
        <taxon>Decapoda</taxon>
        <taxon>Pleocyemata</taxon>
        <taxon>Brachyura</taxon>
        <taxon>Eubrachyura</taxon>
        <taxon>Majoidea</taxon>
        <taxon>Majidae</taxon>
        <taxon>Chionoecetes</taxon>
    </lineage>
</organism>
<proteinExistence type="predicted"/>
<evidence type="ECO:0000313" key="2">
    <source>
        <dbReference type="Proteomes" id="UP000770661"/>
    </source>
</evidence>
<name>A0A8J4XZL8_CHIOP</name>
<accession>A0A8J4XZL8</accession>
<comment type="caution">
    <text evidence="1">The sequence shown here is derived from an EMBL/GenBank/DDBJ whole genome shotgun (WGS) entry which is preliminary data.</text>
</comment>
<reference evidence="1" key="1">
    <citation type="submission" date="2020-07" db="EMBL/GenBank/DDBJ databases">
        <title>The High-quality genome of the commercially important snow crab, Chionoecetes opilio.</title>
        <authorList>
            <person name="Jeong J.-H."/>
            <person name="Ryu S."/>
        </authorList>
    </citation>
    <scope>NUCLEOTIDE SEQUENCE</scope>
    <source>
        <strain evidence="1">MADBK_172401_WGS</strain>
        <tissue evidence="1">Digestive gland</tissue>
    </source>
</reference>
<evidence type="ECO:0000313" key="1">
    <source>
        <dbReference type="EMBL" id="KAG0718208.1"/>
    </source>
</evidence>